<dbReference type="PIRSF" id="PIRSF031279">
    <property type="entry name" value="UCP031279"/>
    <property type="match status" value="1"/>
</dbReference>
<sequence>MEIAGNSDIQTSTAAPTWHNKMETINNGDQGKKMNKGNKLSQLVKASSRMLSKVRDFYIKSLTDCSNHLDYGMALSGPAGQVPTNLPRSYSVGSTASSHGGDDYSELLRAASIRSLSKKVEPDLEARKSPMMGGPKNVARSQSVGIGRIDEDKTYEFEDDFKVSNFNNAYPRSRSYAVHGRSSRRVY</sequence>
<dbReference type="InterPro" id="IPR016972">
    <property type="entry name" value="UCP031279"/>
</dbReference>
<reference evidence="2 3" key="1">
    <citation type="submission" date="2024-03" db="EMBL/GenBank/DDBJ databases">
        <authorList>
            <person name="Gkanogiannis A."/>
            <person name="Becerra Lopez-Lavalle L."/>
        </authorList>
    </citation>
    <scope>NUCLEOTIDE SEQUENCE [LARGE SCALE GENOMIC DNA]</scope>
</reference>
<dbReference type="PANTHER" id="PTHR33526:SF4">
    <property type="entry name" value="OS07G0123800 PROTEIN"/>
    <property type="match status" value="1"/>
</dbReference>
<evidence type="ECO:0000313" key="3">
    <source>
        <dbReference type="Proteomes" id="UP001642487"/>
    </source>
</evidence>
<feature type="region of interest" description="Disordered" evidence="1">
    <location>
        <begin position="1"/>
        <end position="37"/>
    </location>
</feature>
<accession>A0ABP0YJ11</accession>
<name>A0ABP0YJ11_9ROSI</name>
<dbReference type="PANTHER" id="PTHR33526">
    <property type="entry name" value="OS07G0123800 PROTEIN"/>
    <property type="match status" value="1"/>
</dbReference>
<dbReference type="EMBL" id="OZ021738">
    <property type="protein sequence ID" value="CAK9320479.1"/>
    <property type="molecule type" value="Genomic_DNA"/>
</dbReference>
<keyword evidence="3" id="KW-1185">Reference proteome</keyword>
<organism evidence="2 3">
    <name type="scientific">Citrullus colocynthis</name>
    <name type="common">colocynth</name>
    <dbReference type="NCBI Taxonomy" id="252529"/>
    <lineage>
        <taxon>Eukaryota</taxon>
        <taxon>Viridiplantae</taxon>
        <taxon>Streptophyta</taxon>
        <taxon>Embryophyta</taxon>
        <taxon>Tracheophyta</taxon>
        <taxon>Spermatophyta</taxon>
        <taxon>Magnoliopsida</taxon>
        <taxon>eudicotyledons</taxon>
        <taxon>Gunneridae</taxon>
        <taxon>Pentapetalae</taxon>
        <taxon>rosids</taxon>
        <taxon>fabids</taxon>
        <taxon>Cucurbitales</taxon>
        <taxon>Cucurbitaceae</taxon>
        <taxon>Benincaseae</taxon>
        <taxon>Citrullus</taxon>
    </lineage>
</organism>
<evidence type="ECO:0000256" key="1">
    <source>
        <dbReference type="SAM" id="MobiDB-lite"/>
    </source>
</evidence>
<gene>
    <name evidence="2" type="ORF">CITCOLO1_LOCUS12527</name>
</gene>
<dbReference type="Proteomes" id="UP001642487">
    <property type="component" value="Chromosome 4"/>
</dbReference>
<evidence type="ECO:0000313" key="2">
    <source>
        <dbReference type="EMBL" id="CAK9320479.1"/>
    </source>
</evidence>
<protein>
    <submittedName>
        <fullName evidence="2">Uncharacterized protein</fullName>
    </submittedName>
</protein>
<proteinExistence type="predicted"/>